<gene>
    <name evidence="3" type="ORF">HYC85_026660</name>
</gene>
<dbReference type="EMBL" id="JACBKZ010000013">
    <property type="protein sequence ID" value="KAF5935531.1"/>
    <property type="molecule type" value="Genomic_DNA"/>
</dbReference>
<reference evidence="3 4" key="2">
    <citation type="submission" date="2020-07" db="EMBL/GenBank/DDBJ databases">
        <title>Genome assembly of wild tea tree DASZ reveals pedigree and selection history of tea varieties.</title>
        <authorList>
            <person name="Zhang W."/>
        </authorList>
    </citation>
    <scope>NUCLEOTIDE SEQUENCE [LARGE SCALE GENOMIC DNA]</scope>
    <source>
        <strain evidence="4">cv. G240</strain>
        <tissue evidence="3">Leaf</tissue>
    </source>
</reference>
<evidence type="ECO:0000256" key="2">
    <source>
        <dbReference type="SAM" id="Phobius"/>
    </source>
</evidence>
<feature type="transmembrane region" description="Helical" evidence="2">
    <location>
        <begin position="16"/>
        <end position="40"/>
    </location>
</feature>
<dbReference type="AlphaFoldDB" id="A0A7J7G6E2"/>
<keyword evidence="2" id="KW-1133">Transmembrane helix</keyword>
<proteinExistence type="predicted"/>
<organism evidence="3 4">
    <name type="scientific">Camellia sinensis</name>
    <name type="common">Tea plant</name>
    <name type="synonym">Thea sinensis</name>
    <dbReference type="NCBI Taxonomy" id="4442"/>
    <lineage>
        <taxon>Eukaryota</taxon>
        <taxon>Viridiplantae</taxon>
        <taxon>Streptophyta</taxon>
        <taxon>Embryophyta</taxon>
        <taxon>Tracheophyta</taxon>
        <taxon>Spermatophyta</taxon>
        <taxon>Magnoliopsida</taxon>
        <taxon>eudicotyledons</taxon>
        <taxon>Gunneridae</taxon>
        <taxon>Pentapetalae</taxon>
        <taxon>asterids</taxon>
        <taxon>Ericales</taxon>
        <taxon>Theaceae</taxon>
        <taxon>Camellia</taxon>
    </lineage>
</organism>
<comment type="caution">
    <text evidence="3">The sequence shown here is derived from an EMBL/GenBank/DDBJ whole genome shotgun (WGS) entry which is preliminary data.</text>
</comment>
<name>A0A7J7G6E2_CAMSI</name>
<evidence type="ECO:0000256" key="1">
    <source>
        <dbReference type="SAM" id="MobiDB-lite"/>
    </source>
</evidence>
<keyword evidence="2" id="KW-0472">Membrane</keyword>
<dbReference type="PANTHER" id="PTHR36595:SF3">
    <property type="entry name" value="TRANSMEMBRANE PROTEIN"/>
    <property type="match status" value="1"/>
</dbReference>
<dbReference type="PANTHER" id="PTHR36595">
    <property type="entry name" value="TRANSMEMBRANE PROTEIN"/>
    <property type="match status" value="1"/>
</dbReference>
<dbReference type="Proteomes" id="UP000593564">
    <property type="component" value="Unassembled WGS sequence"/>
</dbReference>
<feature type="region of interest" description="Disordered" evidence="1">
    <location>
        <begin position="95"/>
        <end position="151"/>
    </location>
</feature>
<protein>
    <submittedName>
        <fullName evidence="3">Uncharacterized protein</fullName>
    </submittedName>
</protein>
<reference evidence="4" key="1">
    <citation type="journal article" date="2020" name="Nat. Commun.">
        <title>Genome assembly of wild tea tree DASZ reveals pedigree and selection history of tea varieties.</title>
        <authorList>
            <person name="Zhang W."/>
            <person name="Zhang Y."/>
            <person name="Qiu H."/>
            <person name="Guo Y."/>
            <person name="Wan H."/>
            <person name="Zhang X."/>
            <person name="Scossa F."/>
            <person name="Alseekh S."/>
            <person name="Zhang Q."/>
            <person name="Wang P."/>
            <person name="Xu L."/>
            <person name="Schmidt M.H."/>
            <person name="Jia X."/>
            <person name="Li D."/>
            <person name="Zhu A."/>
            <person name="Guo F."/>
            <person name="Chen W."/>
            <person name="Ni D."/>
            <person name="Usadel B."/>
            <person name="Fernie A.R."/>
            <person name="Wen W."/>
        </authorList>
    </citation>
    <scope>NUCLEOTIDE SEQUENCE [LARGE SCALE GENOMIC DNA]</scope>
    <source>
        <strain evidence="4">cv. G240</strain>
    </source>
</reference>
<keyword evidence="4" id="KW-1185">Reference proteome</keyword>
<evidence type="ECO:0000313" key="4">
    <source>
        <dbReference type="Proteomes" id="UP000593564"/>
    </source>
</evidence>
<keyword evidence="2" id="KW-0812">Transmembrane</keyword>
<accession>A0A7J7G6E2</accession>
<feature type="transmembrane region" description="Helical" evidence="2">
    <location>
        <begin position="46"/>
        <end position="68"/>
    </location>
</feature>
<sequence length="189" mass="21683">MVTHINQLYATHGMRLVWLPLLLVLILCAATYVALLNFSLPLYHNILGFSSSHLFMFLVFHAICVIVAKSYRPSSTDVFVLFSSVHFRCGVEEEHTEDTDNTYEEQSSSNNYNDNYDNDDDKNDDEYYHGSDGYNGENDDNGSDGVVGWDDDEEFDNDLESRIEGFIAKVIKGWKEELSRENVHNNYVD</sequence>
<evidence type="ECO:0000313" key="3">
    <source>
        <dbReference type="EMBL" id="KAF5935531.1"/>
    </source>
</evidence>
<feature type="compositionally biased region" description="Low complexity" evidence="1">
    <location>
        <begin position="104"/>
        <end position="115"/>
    </location>
</feature>